<evidence type="ECO:0000256" key="19">
    <source>
        <dbReference type="ARBA" id="ARBA00031040"/>
    </source>
</evidence>
<evidence type="ECO:0000256" key="22">
    <source>
        <dbReference type="PIRSR" id="PIRSR000381-1"/>
    </source>
</evidence>
<dbReference type="SUPFAM" id="SSF51717">
    <property type="entry name" value="Dihydropteroate synthetase-like"/>
    <property type="match status" value="1"/>
</dbReference>
<dbReference type="Gene3D" id="1.10.1240.10">
    <property type="entry name" value="Methionine synthase domain"/>
    <property type="match status" value="1"/>
</dbReference>
<evidence type="ECO:0000256" key="7">
    <source>
        <dbReference type="ARBA" id="ARBA00013998"/>
    </source>
</evidence>
<dbReference type="PANTHER" id="PTHR45833">
    <property type="entry name" value="METHIONINE SYNTHASE"/>
    <property type="match status" value="1"/>
</dbReference>
<dbReference type="GO" id="GO:0008705">
    <property type="term" value="F:methionine synthase activity"/>
    <property type="evidence" value="ECO:0007669"/>
    <property type="project" value="UniProtKB-UniRule"/>
</dbReference>
<evidence type="ECO:0000256" key="14">
    <source>
        <dbReference type="ARBA" id="ARBA00022737"/>
    </source>
</evidence>
<evidence type="ECO:0000256" key="12">
    <source>
        <dbReference type="ARBA" id="ARBA00022691"/>
    </source>
</evidence>
<dbReference type="FunFam" id="1.10.1240.10:FF:000001">
    <property type="entry name" value="Methionine synthase"/>
    <property type="match status" value="1"/>
</dbReference>
<evidence type="ECO:0000256" key="2">
    <source>
        <dbReference type="ARBA" id="ARBA00001947"/>
    </source>
</evidence>
<gene>
    <name evidence="30" type="ORF">DIZ78_06720</name>
</gene>
<dbReference type="NCBIfam" id="NF007024">
    <property type="entry name" value="PRK09490.1"/>
    <property type="match status" value="1"/>
</dbReference>
<name>A0A370DNU6_9GAMM</name>
<feature type="binding site" evidence="23">
    <location>
        <position position="951"/>
    </location>
    <ligand>
        <name>S-adenosyl-L-methionine</name>
        <dbReference type="ChEBI" id="CHEBI:59789"/>
    </ligand>
</feature>
<dbReference type="GO" id="GO:0005829">
    <property type="term" value="C:cytosol"/>
    <property type="evidence" value="ECO:0007669"/>
    <property type="project" value="TreeGrafter"/>
</dbReference>
<evidence type="ECO:0000256" key="21">
    <source>
        <dbReference type="PIRNR" id="PIRNR000381"/>
    </source>
</evidence>
<feature type="binding site" evidence="22 24">
    <location>
        <position position="250"/>
    </location>
    <ligand>
        <name>Zn(2+)</name>
        <dbReference type="ChEBI" id="CHEBI:29105"/>
    </ligand>
</feature>
<evidence type="ECO:0000256" key="16">
    <source>
        <dbReference type="ARBA" id="ARBA00023167"/>
    </source>
</evidence>
<dbReference type="InterPro" id="IPR036594">
    <property type="entry name" value="Meth_synthase_dom"/>
</dbReference>
<accession>A0A370DNU6</accession>
<evidence type="ECO:0000259" key="27">
    <source>
        <dbReference type="PROSITE" id="PS50974"/>
    </source>
</evidence>
<feature type="domain" description="B12-binding N-terminal" evidence="29">
    <location>
        <begin position="652"/>
        <end position="746"/>
    </location>
</feature>
<evidence type="ECO:0000256" key="23">
    <source>
        <dbReference type="PIRSR" id="PIRSR000381-2"/>
    </source>
</evidence>
<keyword evidence="13 21" id="KW-0479">Metal-binding</keyword>
<dbReference type="InterPro" id="IPR011822">
    <property type="entry name" value="MetH"/>
</dbReference>
<dbReference type="InterPro" id="IPR036589">
    <property type="entry name" value="HCY_dom_sf"/>
</dbReference>
<dbReference type="Proteomes" id="UP000254771">
    <property type="component" value="Unassembled WGS sequence"/>
</dbReference>
<dbReference type="Pfam" id="PF02607">
    <property type="entry name" value="B12-binding_2"/>
    <property type="match status" value="1"/>
</dbReference>
<dbReference type="PROSITE" id="PS51337">
    <property type="entry name" value="B12_BINDING_NTER"/>
    <property type="match status" value="1"/>
</dbReference>
<dbReference type="CDD" id="cd02069">
    <property type="entry name" value="methionine_synthase_B12_BD"/>
    <property type="match status" value="1"/>
</dbReference>
<evidence type="ECO:0000259" key="28">
    <source>
        <dbReference type="PROSITE" id="PS51332"/>
    </source>
</evidence>
<protein>
    <recommendedName>
        <fullName evidence="7 20">Methionine synthase</fullName>
        <ecNumber evidence="6 20">2.1.1.13</ecNumber>
    </recommendedName>
    <alternativeName>
        <fullName evidence="19 21">5-methyltetrahydrofolate--homocysteine methyltransferase</fullName>
    </alternativeName>
</protein>
<evidence type="ECO:0000256" key="20">
    <source>
        <dbReference type="NCBIfam" id="TIGR02082"/>
    </source>
</evidence>
<keyword evidence="14" id="KW-0677">Repeat</keyword>
<dbReference type="Pfam" id="PF02310">
    <property type="entry name" value="B12-binding"/>
    <property type="match status" value="1"/>
</dbReference>
<keyword evidence="8 21" id="KW-0489">Methyltransferase</keyword>
<evidence type="ECO:0000256" key="1">
    <source>
        <dbReference type="ARBA" id="ARBA00001700"/>
    </source>
</evidence>
<evidence type="ECO:0000256" key="13">
    <source>
        <dbReference type="ARBA" id="ARBA00022723"/>
    </source>
</evidence>
<evidence type="ECO:0000256" key="24">
    <source>
        <dbReference type="PROSITE-ProRule" id="PRU00333"/>
    </source>
</evidence>
<dbReference type="SMART" id="SM01018">
    <property type="entry name" value="B12-binding_2"/>
    <property type="match status" value="1"/>
</dbReference>
<comment type="cofactor">
    <cofactor evidence="2 21 24">
        <name>Zn(2+)</name>
        <dbReference type="ChEBI" id="CHEBI:29105"/>
    </cofactor>
</comment>
<comment type="pathway">
    <text evidence="4 21">Amino-acid biosynthesis; L-methionine biosynthesis via de novo pathway; L-methionine from L-homocysteine (MetH route): step 1/1.</text>
</comment>
<evidence type="ECO:0000256" key="4">
    <source>
        <dbReference type="ARBA" id="ARBA00005178"/>
    </source>
</evidence>
<feature type="binding site" evidence="22 24">
    <location>
        <position position="313"/>
    </location>
    <ligand>
        <name>Zn(2+)</name>
        <dbReference type="ChEBI" id="CHEBI:29105"/>
    </ligand>
</feature>
<keyword evidence="15 21" id="KW-0862">Zinc</keyword>
<dbReference type="InterPro" id="IPR011005">
    <property type="entry name" value="Dihydropteroate_synth-like_sf"/>
</dbReference>
<comment type="domain">
    <text evidence="21">Modular enzyme with four functionally distinct domains. The isolated Hcy-binding domain catalyzes methyl transfer from free methylcobalamin to homocysteine. The Hcy-binding domain in association with the pterin-binding domain catalyzes the methylation of cob(I)alamin by methyltetrahydrofolate and the methylation of homocysteine. The B12-binding domain binds the cofactor. The AdoMet activation domain binds S-adenosyl-L-methionine. Under aerobic conditions cob(I)alamin can be converted to inactive cob(II)alamin. Reductive methylation by S-adenosyl-L-methionine and flavodoxin regenerates methylcobalamin.</text>
</comment>
<dbReference type="SUPFAM" id="SSF47644">
    <property type="entry name" value="Methionine synthase domain"/>
    <property type="match status" value="1"/>
</dbReference>
<dbReference type="SUPFAM" id="SSF52242">
    <property type="entry name" value="Cobalamin (vitamin B12)-binding domain"/>
    <property type="match status" value="1"/>
</dbReference>
<feature type="binding site" description="axial binding residue" evidence="22">
    <location>
        <position position="763"/>
    </location>
    <ligand>
        <name>methylcob(III)alamin</name>
        <dbReference type="ChEBI" id="CHEBI:28115"/>
    </ligand>
    <ligandPart>
        <name>Co</name>
        <dbReference type="ChEBI" id="CHEBI:27638"/>
    </ligandPart>
</feature>
<dbReference type="InterPro" id="IPR037010">
    <property type="entry name" value="VitB12-dep_Met_synth_activ_sf"/>
</dbReference>
<feature type="binding site" evidence="23">
    <location>
        <position position="1140"/>
    </location>
    <ligand>
        <name>S-adenosyl-L-methionine</name>
        <dbReference type="ChEBI" id="CHEBI:59789"/>
    </ligand>
</feature>
<dbReference type="Gene3D" id="3.20.20.20">
    <property type="entry name" value="Dihydropteroate synthase-like"/>
    <property type="match status" value="1"/>
</dbReference>
<dbReference type="PIRSF" id="PIRSF000381">
    <property type="entry name" value="MetH"/>
    <property type="match status" value="1"/>
</dbReference>
<evidence type="ECO:0000256" key="6">
    <source>
        <dbReference type="ARBA" id="ARBA00012032"/>
    </source>
</evidence>
<evidence type="ECO:0000256" key="18">
    <source>
        <dbReference type="ARBA" id="ARBA00025552"/>
    </source>
</evidence>
<keyword evidence="11 21" id="KW-0808">Transferase</keyword>
<dbReference type="GO" id="GO:0031419">
    <property type="term" value="F:cobalamin binding"/>
    <property type="evidence" value="ECO:0007669"/>
    <property type="project" value="UniProtKB-UniRule"/>
</dbReference>
<dbReference type="Gene3D" id="3.20.20.330">
    <property type="entry name" value="Homocysteine-binding-like domain"/>
    <property type="match status" value="1"/>
</dbReference>
<dbReference type="Pfam" id="PF02965">
    <property type="entry name" value="Met_synt_B12"/>
    <property type="match status" value="1"/>
</dbReference>
<dbReference type="UniPathway" id="UPA00051">
    <property type="reaction ID" value="UER00081"/>
</dbReference>
<dbReference type="AlphaFoldDB" id="A0A370DNU6"/>
<comment type="function">
    <text evidence="18 21">Catalyzes the transfer of a methyl group from methyl-cobalamin to homocysteine, yielding enzyme-bound cob(I)alamin and methionine. Subsequently, remethylates the cofactor using methyltetrahydrofolate.</text>
</comment>
<dbReference type="FunFam" id="3.20.20.330:FF:000001">
    <property type="entry name" value="Methionine synthase"/>
    <property type="match status" value="1"/>
</dbReference>
<dbReference type="PROSITE" id="PS51332">
    <property type="entry name" value="B12_BINDING"/>
    <property type="match status" value="1"/>
</dbReference>
<evidence type="ECO:0000259" key="26">
    <source>
        <dbReference type="PROSITE" id="PS50972"/>
    </source>
</evidence>
<reference evidence="30 31" key="1">
    <citation type="journal article" date="2018" name="ISME J.">
        <title>Endosymbiont genomes yield clues of tubeworm success.</title>
        <authorList>
            <person name="Li Y."/>
            <person name="Liles M.R."/>
            <person name="Halanych K.M."/>
        </authorList>
    </citation>
    <scope>NUCLEOTIDE SEQUENCE [LARGE SCALE GENOMIC DNA]</scope>
    <source>
        <strain evidence="30">A1462</strain>
    </source>
</reference>
<dbReference type="Gene3D" id="1.10.288.10">
    <property type="entry name" value="Cobalamin-dependent Methionine Synthase, domain 2"/>
    <property type="match status" value="1"/>
</dbReference>
<evidence type="ECO:0000256" key="9">
    <source>
        <dbReference type="ARBA" id="ARBA00022605"/>
    </source>
</evidence>
<keyword evidence="9 21" id="KW-0028">Amino-acid biosynthesis</keyword>
<feature type="domain" description="B12-binding" evidence="28">
    <location>
        <begin position="750"/>
        <end position="885"/>
    </location>
</feature>
<dbReference type="FunFam" id="3.20.20.20:FF:000002">
    <property type="entry name" value="Methionine synthase"/>
    <property type="match status" value="1"/>
</dbReference>
<dbReference type="InterPro" id="IPR003726">
    <property type="entry name" value="HCY_dom"/>
</dbReference>
<evidence type="ECO:0000256" key="3">
    <source>
        <dbReference type="ARBA" id="ARBA00001956"/>
    </source>
</evidence>
<dbReference type="GO" id="GO:0046653">
    <property type="term" value="P:tetrahydrofolate metabolic process"/>
    <property type="evidence" value="ECO:0007669"/>
    <property type="project" value="TreeGrafter"/>
</dbReference>
<dbReference type="InterPro" id="IPR033706">
    <property type="entry name" value="Met_synthase_B12-bd"/>
</dbReference>
<feature type="binding site" evidence="23">
    <location>
        <position position="864"/>
    </location>
    <ligand>
        <name>methylcob(III)alamin</name>
        <dbReference type="ChEBI" id="CHEBI:28115"/>
    </ligand>
</feature>
<dbReference type="FunFam" id="3.40.50.280:FF:000001">
    <property type="entry name" value="Methionine synthase"/>
    <property type="match status" value="1"/>
</dbReference>
<feature type="binding site" evidence="23">
    <location>
        <position position="808"/>
    </location>
    <ligand>
        <name>methylcob(III)alamin</name>
        <dbReference type="ChEBI" id="CHEBI:28115"/>
    </ligand>
</feature>
<dbReference type="EC" id="2.1.1.13" evidence="6 20"/>
<dbReference type="InterPro" id="IPR050554">
    <property type="entry name" value="Met_Synthase/Corrinoid"/>
</dbReference>
<keyword evidence="17 21" id="KW-0170">Cobalt</keyword>
<evidence type="ECO:0000256" key="17">
    <source>
        <dbReference type="ARBA" id="ARBA00023285"/>
    </source>
</evidence>
<proteinExistence type="inferred from homology"/>
<feature type="domain" description="Pterin-binding" evidence="26">
    <location>
        <begin position="359"/>
        <end position="620"/>
    </location>
</feature>
<dbReference type="GO" id="GO:0032259">
    <property type="term" value="P:methylation"/>
    <property type="evidence" value="ECO:0007669"/>
    <property type="project" value="UniProtKB-KW"/>
</dbReference>
<feature type="binding site" evidence="23">
    <location>
        <begin position="1195"/>
        <end position="1196"/>
    </location>
    <ligand>
        <name>S-adenosyl-L-methionine</name>
        <dbReference type="ChEBI" id="CHEBI:59789"/>
    </ligand>
</feature>
<feature type="domain" description="AdoMet activation" evidence="27">
    <location>
        <begin position="901"/>
        <end position="1233"/>
    </location>
</feature>
<dbReference type="GO" id="GO:0050667">
    <property type="term" value="P:homocysteine metabolic process"/>
    <property type="evidence" value="ECO:0007669"/>
    <property type="project" value="TreeGrafter"/>
</dbReference>
<evidence type="ECO:0000256" key="15">
    <source>
        <dbReference type="ARBA" id="ARBA00022833"/>
    </source>
</evidence>
<keyword evidence="16 21" id="KW-0486">Methionine biosynthesis</keyword>
<dbReference type="InterPro" id="IPR004223">
    <property type="entry name" value="VitB12-dep_Met_synth_activ_dom"/>
</dbReference>
<evidence type="ECO:0000313" key="31">
    <source>
        <dbReference type="Proteomes" id="UP000254771"/>
    </source>
</evidence>
<comment type="caution">
    <text evidence="30">The sequence shown here is derived from an EMBL/GenBank/DDBJ whole genome shotgun (WGS) entry which is preliminary data.</text>
</comment>
<dbReference type="InterPro" id="IPR003759">
    <property type="entry name" value="Cbl-bd_cap"/>
</dbReference>
<organism evidence="30 31">
    <name type="scientific">endosymbiont of Escarpia spicata</name>
    <dbReference type="NCBI Taxonomy" id="2200908"/>
    <lineage>
        <taxon>Bacteria</taxon>
        <taxon>Pseudomonadati</taxon>
        <taxon>Pseudomonadota</taxon>
        <taxon>Gammaproteobacteria</taxon>
        <taxon>sulfur-oxidizing symbionts</taxon>
    </lineage>
</organism>
<dbReference type="SUPFAM" id="SSF82282">
    <property type="entry name" value="Homocysteine S-methyltransferase"/>
    <property type="match status" value="1"/>
</dbReference>
<dbReference type="EMBL" id="QFXE01000008">
    <property type="protein sequence ID" value="RDH86594.1"/>
    <property type="molecule type" value="Genomic_DNA"/>
</dbReference>
<dbReference type="PROSITE" id="PS50970">
    <property type="entry name" value="HCY"/>
    <property type="match status" value="1"/>
</dbReference>
<comment type="similarity">
    <text evidence="5">Belongs to the vitamin-B12 dependent methionine synthase family.</text>
</comment>
<evidence type="ECO:0000256" key="11">
    <source>
        <dbReference type="ARBA" id="ARBA00022679"/>
    </source>
</evidence>
<comment type="catalytic activity">
    <reaction evidence="1 21">
        <text>(6S)-5-methyl-5,6,7,8-tetrahydrofolate + L-homocysteine = (6S)-5,6,7,8-tetrahydrofolate + L-methionine</text>
        <dbReference type="Rhea" id="RHEA:11172"/>
        <dbReference type="ChEBI" id="CHEBI:18608"/>
        <dbReference type="ChEBI" id="CHEBI:57453"/>
        <dbReference type="ChEBI" id="CHEBI:57844"/>
        <dbReference type="ChEBI" id="CHEBI:58199"/>
        <dbReference type="EC" id="2.1.1.13"/>
    </reaction>
</comment>
<dbReference type="Pfam" id="PF02574">
    <property type="entry name" value="S-methyl_trans"/>
    <property type="match status" value="1"/>
</dbReference>
<evidence type="ECO:0000256" key="10">
    <source>
        <dbReference type="ARBA" id="ARBA00022628"/>
    </source>
</evidence>
<dbReference type="Gene3D" id="3.10.196.10">
    <property type="entry name" value="Vitamin B12-dependent methionine synthase, activation domain"/>
    <property type="match status" value="1"/>
</dbReference>
<dbReference type="GO" id="GO:0008270">
    <property type="term" value="F:zinc ion binding"/>
    <property type="evidence" value="ECO:0007669"/>
    <property type="project" value="UniProtKB-UniRule"/>
</dbReference>
<dbReference type="PROSITE" id="PS50974">
    <property type="entry name" value="ADOMET_ACTIVATION"/>
    <property type="match status" value="1"/>
</dbReference>
<evidence type="ECO:0000256" key="5">
    <source>
        <dbReference type="ARBA" id="ARBA00010398"/>
    </source>
</evidence>
<feature type="binding site" evidence="23">
    <location>
        <position position="812"/>
    </location>
    <ligand>
        <name>methylcob(III)alamin</name>
        <dbReference type="ChEBI" id="CHEBI:28115"/>
    </ligand>
</feature>
<evidence type="ECO:0000256" key="8">
    <source>
        <dbReference type="ARBA" id="ARBA00022603"/>
    </source>
</evidence>
<feature type="binding site" evidence="22 24">
    <location>
        <position position="314"/>
    </location>
    <ligand>
        <name>Zn(2+)</name>
        <dbReference type="ChEBI" id="CHEBI:29105"/>
    </ligand>
</feature>
<dbReference type="Gene3D" id="3.40.50.280">
    <property type="entry name" value="Cobalamin-binding domain"/>
    <property type="match status" value="1"/>
</dbReference>
<evidence type="ECO:0000259" key="25">
    <source>
        <dbReference type="PROSITE" id="PS50970"/>
    </source>
</evidence>
<feature type="domain" description="Hcy-binding" evidence="25">
    <location>
        <begin position="10"/>
        <end position="328"/>
    </location>
</feature>
<feature type="binding site" evidence="23">
    <location>
        <position position="696"/>
    </location>
    <ligand>
        <name>methylcob(III)alamin</name>
        <dbReference type="ChEBI" id="CHEBI:28115"/>
    </ligand>
</feature>
<keyword evidence="10 21" id="KW-0846">Cobalamin</keyword>
<dbReference type="SUPFAM" id="SSF56507">
    <property type="entry name" value="Methionine synthase activation domain-like"/>
    <property type="match status" value="1"/>
</dbReference>
<dbReference type="NCBIfam" id="TIGR02082">
    <property type="entry name" value="metH"/>
    <property type="match status" value="1"/>
</dbReference>
<evidence type="ECO:0000259" key="29">
    <source>
        <dbReference type="PROSITE" id="PS51337"/>
    </source>
</evidence>
<keyword evidence="31" id="KW-1185">Reference proteome</keyword>
<feature type="binding site" evidence="23">
    <location>
        <begin position="760"/>
        <end position="764"/>
    </location>
    <ligand>
        <name>methylcob(III)alamin</name>
        <dbReference type="ChEBI" id="CHEBI:28115"/>
    </ligand>
</feature>
<comment type="cofactor">
    <cofactor evidence="3 21 22">
        <name>methylcob(III)alamin</name>
        <dbReference type="ChEBI" id="CHEBI:28115"/>
    </cofactor>
</comment>
<dbReference type="InterPro" id="IPR000489">
    <property type="entry name" value="Pterin-binding_dom"/>
</dbReference>
<dbReference type="InterPro" id="IPR006158">
    <property type="entry name" value="Cobalamin-bd"/>
</dbReference>
<dbReference type="InterPro" id="IPR036724">
    <property type="entry name" value="Cobalamin-bd_sf"/>
</dbReference>
<dbReference type="PANTHER" id="PTHR45833:SF1">
    <property type="entry name" value="METHIONINE SYNTHASE"/>
    <property type="match status" value="1"/>
</dbReference>
<keyword evidence="12 21" id="KW-0949">S-adenosyl-L-methionine</keyword>
<dbReference type="Pfam" id="PF00809">
    <property type="entry name" value="Pterin_bind"/>
    <property type="match status" value="1"/>
</dbReference>
<sequence>MADPHRQNSTPEIESILRRRILILDGAMGTMIQRHKLDEADYRGERFADWPSDLKGNNDLLVLTQPEVIQGIHEEYMEAGADILETNTFGANRISMADYGMEALAYEMNVAAARLARAAAEKHTTDNKPRFVAGVLGPTNRTASLSPDVNDPGARNITFDQLVEAYAEAARGLIEGGVDLLLIETIFDTLNAKAAIVACEQVFDEDRIRLPIMISGTITDASGRTLSGQTTEAFYNSLRHARPISIGLNCALGPELMRQYVEEMSRISETFVSAHPNAGLPNEFGEYDLDAAHMAEYLSEWADAGFLNIIGGCCGTSPLHIRAIADAVADKAPRQRPEIQPECRLSGLEPLNIGPDSLFVNAGERANVTGSAKFKRLILNEEYEEALDICRAQVENGAQVVDINMDEAMLDGIAAMQRFLNLCASEPDISKVPVMIDSSKWEIIEAGLKCVQGKSIVNSISMKEGVEKFKQQARLCRRYGAAIILMAFDETGQADTQARKVEICTRAYQILTEEVDFPAEDIIFDPNIFAVATGIEEHNNYGVDFIEATSEIKTACPHALISGGVSNVSFSFRGNNPVREAIHAVFLYHAIQAGMDMGIVNAAQLAVYDDLPAELRDAVADVVLNNDPEAGDRLVEIAPNYAGDAVGGNKAEDLEWRSWTVRKRLEHALVKGITEYIDADTEEARQAVDKSLEVIEGPLMDGMNVVGDLFGAGKMFLPQVVKSARVMKKSVAYLEPFLEAEKAECGVQAQGKILMATVKGDVHDIGKNIVGVVLQCNNYEVIDIGVMVPADTILKEAREQNVDIIGLSGLITPSLDEMVHVAKEMKRLGMTQPLLIGGATTSVAHTAVKIEPACDHPVVYVPDASRAVGVASNLLSSEQRDDYLAKIRAEYEAVRQRRANKNEARNLIPIEQARANATPIDWSAFEPVAPANYGITTLSDIDLNQLIPYIDWTFFFHAWQMKGRYPQILEDAVKGEEARKLFADAEAMLTKVIEEKWLQANAVVGIFPANAVGDDIEVYSDESRGQTLTTLHNLRKQGKQPAGKYNESLADFVAPKESSKLDGIGGFACTAGIGIDEKAAEFEADHDDYSSLMLKALADRLAEALAEWLHEKVRRELWGYSSDEQLSNAERIAEKYTGIRPAMGYPASPDHSEKDLLWTLLDAEKNTGIWLTESKAMVPTAAVSGLYFAHPEARYFAVGKLNKDQVADYAERKGMDLKEAEKWLAPNLAYEPGA</sequence>
<dbReference type="PROSITE" id="PS50972">
    <property type="entry name" value="PTERIN_BINDING"/>
    <property type="match status" value="1"/>
</dbReference>
<evidence type="ECO:0000313" key="30">
    <source>
        <dbReference type="EMBL" id="RDH86594.1"/>
    </source>
</evidence>
<dbReference type="CDD" id="cd00740">
    <property type="entry name" value="MeTr"/>
    <property type="match status" value="1"/>
</dbReference>